<protein>
    <recommendedName>
        <fullName evidence="9">Glucose-methanol-choline oxidoreductase N-terminal domain-containing protein</fullName>
    </recommendedName>
</protein>
<dbReference type="EMBL" id="JADNYJ010000175">
    <property type="protein sequence ID" value="KAF8877060.1"/>
    <property type="molecule type" value="Genomic_DNA"/>
</dbReference>
<name>A0A9P5NC97_GYMJU</name>
<dbReference type="OrthoDB" id="269227at2759"/>
<dbReference type="InterPro" id="IPR012132">
    <property type="entry name" value="GMC_OxRdtase"/>
</dbReference>
<dbReference type="Gene3D" id="4.10.450.10">
    <property type="entry name" value="Glucose Oxidase, domain 2"/>
    <property type="match status" value="1"/>
</dbReference>
<dbReference type="Proteomes" id="UP000724874">
    <property type="component" value="Unassembled WGS sequence"/>
</dbReference>
<reference evidence="10" key="1">
    <citation type="submission" date="2020-11" db="EMBL/GenBank/DDBJ databases">
        <authorList>
            <consortium name="DOE Joint Genome Institute"/>
            <person name="Ahrendt S."/>
            <person name="Riley R."/>
            <person name="Andreopoulos W."/>
            <person name="LaButti K."/>
            <person name="Pangilinan J."/>
            <person name="Ruiz-duenas F.J."/>
            <person name="Barrasa J.M."/>
            <person name="Sanchez-Garcia M."/>
            <person name="Camarero S."/>
            <person name="Miyauchi S."/>
            <person name="Serrano A."/>
            <person name="Linde D."/>
            <person name="Babiker R."/>
            <person name="Drula E."/>
            <person name="Ayuso-Fernandez I."/>
            <person name="Pacheco R."/>
            <person name="Padilla G."/>
            <person name="Ferreira P."/>
            <person name="Barriuso J."/>
            <person name="Kellner H."/>
            <person name="Castanera R."/>
            <person name="Alfaro M."/>
            <person name="Ramirez L."/>
            <person name="Pisabarro A.G."/>
            <person name="Kuo A."/>
            <person name="Tritt A."/>
            <person name="Lipzen A."/>
            <person name="He G."/>
            <person name="Yan M."/>
            <person name="Ng V."/>
            <person name="Cullen D."/>
            <person name="Martin F."/>
            <person name="Rosso M.-N."/>
            <person name="Henrissat B."/>
            <person name="Hibbett D."/>
            <person name="Martinez A.T."/>
            <person name="Grigoriev I.V."/>
        </authorList>
    </citation>
    <scope>NUCLEOTIDE SEQUENCE</scope>
    <source>
        <strain evidence="10">AH 44721</strain>
    </source>
</reference>
<dbReference type="InterPro" id="IPR036188">
    <property type="entry name" value="FAD/NAD-bd_sf"/>
</dbReference>
<dbReference type="Pfam" id="PF00732">
    <property type="entry name" value="GMC_oxred_N"/>
    <property type="match status" value="1"/>
</dbReference>
<dbReference type="GO" id="GO:0050660">
    <property type="term" value="F:flavin adenine dinucleotide binding"/>
    <property type="evidence" value="ECO:0007669"/>
    <property type="project" value="InterPro"/>
</dbReference>
<organism evidence="10 11">
    <name type="scientific">Gymnopilus junonius</name>
    <name type="common">Spectacular rustgill mushroom</name>
    <name type="synonym">Gymnopilus spectabilis subsp. junonius</name>
    <dbReference type="NCBI Taxonomy" id="109634"/>
    <lineage>
        <taxon>Eukaryota</taxon>
        <taxon>Fungi</taxon>
        <taxon>Dikarya</taxon>
        <taxon>Basidiomycota</taxon>
        <taxon>Agaricomycotina</taxon>
        <taxon>Agaricomycetes</taxon>
        <taxon>Agaricomycetidae</taxon>
        <taxon>Agaricales</taxon>
        <taxon>Agaricineae</taxon>
        <taxon>Hymenogastraceae</taxon>
        <taxon>Gymnopilus</taxon>
    </lineage>
</organism>
<keyword evidence="11" id="KW-1185">Reference proteome</keyword>
<dbReference type="AlphaFoldDB" id="A0A9P5NC97"/>
<evidence type="ECO:0000256" key="5">
    <source>
        <dbReference type="ARBA" id="ARBA00022729"/>
    </source>
</evidence>
<keyword evidence="6" id="KW-0274">FAD</keyword>
<evidence type="ECO:0000259" key="9">
    <source>
        <dbReference type="Pfam" id="PF00732"/>
    </source>
</evidence>
<comment type="subunit">
    <text evidence="3">Monomer.</text>
</comment>
<gene>
    <name evidence="10" type="ORF">CPB84DRAFT_1752252</name>
</gene>
<sequence>MPFITAEDAVRNAFDYVVIGGDCRTYHSCPTIRGSICYYPHIGSWGMINPFGDPNIDIPAQFGQAVGNPKVQSFTRAAEAPEFARDHGGSSAINFQVWSKPPAADVDAFEKLGNTGWNWKDYHEYSKKSEIVHSPTKEQKDLYPHTFTGEYGGKGGPVPVSIAPHFHTIDKLFQETMKGLKTIDDLYGGDVIFQITGTWMATSNLDPKTWT</sequence>
<comment type="caution">
    <text evidence="10">The sequence shown here is derived from an EMBL/GenBank/DDBJ whole genome shotgun (WGS) entry which is preliminary data.</text>
</comment>
<dbReference type="InterPro" id="IPR000172">
    <property type="entry name" value="GMC_OxRdtase_N"/>
</dbReference>
<dbReference type="PANTHER" id="PTHR11552:SF201">
    <property type="entry name" value="GLUCOSE-METHANOL-CHOLINE OXIDOREDUCTASE N-TERMINAL DOMAIN-CONTAINING PROTEIN"/>
    <property type="match status" value="1"/>
</dbReference>
<keyword evidence="8" id="KW-0325">Glycoprotein</keyword>
<keyword evidence="5" id="KW-0732">Signal</keyword>
<comment type="cofactor">
    <cofactor evidence="1">
        <name>FAD</name>
        <dbReference type="ChEBI" id="CHEBI:57692"/>
    </cofactor>
</comment>
<evidence type="ECO:0000256" key="6">
    <source>
        <dbReference type="ARBA" id="ARBA00022827"/>
    </source>
</evidence>
<dbReference type="GO" id="GO:0016614">
    <property type="term" value="F:oxidoreductase activity, acting on CH-OH group of donors"/>
    <property type="evidence" value="ECO:0007669"/>
    <property type="project" value="InterPro"/>
</dbReference>
<dbReference type="SUPFAM" id="SSF51905">
    <property type="entry name" value="FAD/NAD(P)-binding domain"/>
    <property type="match status" value="1"/>
</dbReference>
<evidence type="ECO:0000313" key="11">
    <source>
        <dbReference type="Proteomes" id="UP000724874"/>
    </source>
</evidence>
<proteinExistence type="inferred from homology"/>
<keyword evidence="4" id="KW-0285">Flavoprotein</keyword>
<dbReference type="PANTHER" id="PTHR11552">
    <property type="entry name" value="GLUCOSE-METHANOL-CHOLINE GMC OXIDOREDUCTASE"/>
    <property type="match status" value="1"/>
</dbReference>
<evidence type="ECO:0000256" key="7">
    <source>
        <dbReference type="ARBA" id="ARBA00023002"/>
    </source>
</evidence>
<keyword evidence="7" id="KW-0560">Oxidoreductase</keyword>
<feature type="domain" description="Glucose-methanol-choline oxidoreductase N-terminal" evidence="9">
    <location>
        <begin position="87"/>
        <end position="179"/>
    </location>
</feature>
<evidence type="ECO:0000313" key="10">
    <source>
        <dbReference type="EMBL" id="KAF8877060.1"/>
    </source>
</evidence>
<evidence type="ECO:0000256" key="1">
    <source>
        <dbReference type="ARBA" id="ARBA00001974"/>
    </source>
</evidence>
<evidence type="ECO:0000256" key="4">
    <source>
        <dbReference type="ARBA" id="ARBA00022630"/>
    </source>
</evidence>
<dbReference type="InterPro" id="IPR027424">
    <property type="entry name" value="Glucose_Oxidase_domain_2"/>
</dbReference>
<dbReference type="Gene3D" id="3.30.560.10">
    <property type="entry name" value="Glucose Oxidase, domain 3"/>
    <property type="match status" value="1"/>
</dbReference>
<comment type="similarity">
    <text evidence="2">Belongs to the GMC oxidoreductase family.</text>
</comment>
<evidence type="ECO:0000256" key="8">
    <source>
        <dbReference type="ARBA" id="ARBA00023180"/>
    </source>
</evidence>
<evidence type="ECO:0000256" key="3">
    <source>
        <dbReference type="ARBA" id="ARBA00011245"/>
    </source>
</evidence>
<evidence type="ECO:0000256" key="2">
    <source>
        <dbReference type="ARBA" id="ARBA00010790"/>
    </source>
</evidence>
<accession>A0A9P5NC97</accession>